<dbReference type="InterPro" id="IPR005599">
    <property type="entry name" value="GPI_mannosylTrfase"/>
</dbReference>
<evidence type="ECO:0000256" key="9">
    <source>
        <dbReference type="ARBA" id="ARBA00023136"/>
    </source>
</evidence>
<accession>A0ABD2PEE3</accession>
<feature type="region of interest" description="Disordered" evidence="14">
    <location>
        <begin position="528"/>
        <end position="556"/>
    </location>
</feature>
<evidence type="ECO:0000256" key="5">
    <source>
        <dbReference type="ARBA" id="ARBA00022679"/>
    </source>
</evidence>
<evidence type="ECO:0000256" key="7">
    <source>
        <dbReference type="ARBA" id="ARBA00022824"/>
    </source>
</evidence>
<keyword evidence="13" id="KW-0175">Coiled coil</keyword>
<keyword evidence="4 12" id="KW-0328">Glycosyltransferase</keyword>
<keyword evidence="8 12" id="KW-1133">Transmembrane helix</keyword>
<keyword evidence="6 12" id="KW-0812">Transmembrane</keyword>
<feature type="transmembrane region" description="Helical" evidence="12">
    <location>
        <begin position="197"/>
        <end position="220"/>
    </location>
</feature>
<comment type="similarity">
    <text evidence="3 12">Belongs to the glycosyltransferase 22 family.</text>
</comment>
<evidence type="ECO:0000256" key="8">
    <source>
        <dbReference type="ARBA" id="ARBA00022989"/>
    </source>
</evidence>
<evidence type="ECO:0000256" key="2">
    <source>
        <dbReference type="ARBA" id="ARBA00004922"/>
    </source>
</evidence>
<organism evidence="15 16">
    <name type="scientific">Cryptolaemus montrouzieri</name>
    <dbReference type="NCBI Taxonomy" id="559131"/>
    <lineage>
        <taxon>Eukaryota</taxon>
        <taxon>Metazoa</taxon>
        <taxon>Ecdysozoa</taxon>
        <taxon>Arthropoda</taxon>
        <taxon>Hexapoda</taxon>
        <taxon>Insecta</taxon>
        <taxon>Pterygota</taxon>
        <taxon>Neoptera</taxon>
        <taxon>Endopterygota</taxon>
        <taxon>Coleoptera</taxon>
        <taxon>Polyphaga</taxon>
        <taxon>Cucujiformia</taxon>
        <taxon>Coccinelloidea</taxon>
        <taxon>Coccinellidae</taxon>
        <taxon>Scymninae</taxon>
        <taxon>Scymnini</taxon>
        <taxon>Cryptolaemus</taxon>
    </lineage>
</organism>
<feature type="coiled-coil region" evidence="13">
    <location>
        <begin position="792"/>
        <end position="831"/>
    </location>
</feature>
<dbReference type="EMBL" id="JABFTP020000185">
    <property type="protein sequence ID" value="KAL3289259.1"/>
    <property type="molecule type" value="Genomic_DNA"/>
</dbReference>
<protein>
    <recommendedName>
        <fullName evidence="12">Mannosyltransferase</fullName>
        <ecNumber evidence="12">2.4.1.-</ecNumber>
    </recommendedName>
</protein>
<comment type="catalytic activity">
    <reaction evidence="11">
        <text>an alpha-D-Man-(1-&gt;2)-alpha-D-Man-(1-&gt;2)-alpha-D-Man-(1-&gt;3)-[alpha-D-Man-(1-&gt;2)-alpha-D-Man-(1-&gt;3)-alpha-D-Man-(1-&gt;6)]-beta-D-Man-(1-&gt;4)-beta-D-GlcNAc-(1-&gt;4)-alpha-D-GlcNAc-diphospho-di-trans,poly-cis-dolichol + a di-trans,poly-cis-dolichyl beta-D-mannosyl phosphate = an alpha-D-Man-(1-&gt;2)-alpha-D-Man-(1-&gt;2)-alpha-D-Man-(1-&gt;3)-[alpha-D-Man-(1-&gt;2)-alpha-D-Man-(1-&gt;3)-[alpha-D-Man-(1-&gt;6)]-alpha-D-Man-(1-&gt;6)]-beta-D-Man-(1-&gt;4)-beta-D-GlcNAc-(1-&gt;4)-alpha-D-GlcNAc-diphospho-di-trans,poly-cis-dolichol + a di-trans,poly-cis-dolichyl phosphate + H(+)</text>
        <dbReference type="Rhea" id="RHEA:29535"/>
        <dbReference type="Rhea" id="RHEA-COMP:19498"/>
        <dbReference type="Rhea" id="RHEA-COMP:19501"/>
        <dbReference type="Rhea" id="RHEA-COMP:19518"/>
        <dbReference type="Rhea" id="RHEA-COMP:19519"/>
        <dbReference type="ChEBI" id="CHEBI:15378"/>
        <dbReference type="ChEBI" id="CHEBI:57683"/>
        <dbReference type="ChEBI" id="CHEBI:58211"/>
        <dbReference type="ChEBI" id="CHEBI:132517"/>
        <dbReference type="ChEBI" id="CHEBI:132519"/>
        <dbReference type="EC" id="2.4.1.260"/>
    </reaction>
    <physiologicalReaction direction="left-to-right" evidence="11">
        <dbReference type="Rhea" id="RHEA:29536"/>
    </physiologicalReaction>
</comment>
<proteinExistence type="inferred from homology"/>
<comment type="caution">
    <text evidence="15">The sequence shown here is derived from an EMBL/GenBank/DDBJ whole genome shotgun (WGS) entry which is preliminary data.</text>
</comment>
<feature type="transmembrane region" description="Helical" evidence="12">
    <location>
        <begin position="85"/>
        <end position="102"/>
    </location>
</feature>
<feature type="transmembrane region" description="Helical" evidence="12">
    <location>
        <begin position="160"/>
        <end position="185"/>
    </location>
</feature>
<evidence type="ECO:0000313" key="15">
    <source>
        <dbReference type="EMBL" id="KAL3289259.1"/>
    </source>
</evidence>
<comment type="pathway">
    <text evidence="2">Protein modification; protein glycosylation.</text>
</comment>
<dbReference type="Pfam" id="PF03901">
    <property type="entry name" value="Glyco_transf_22"/>
    <property type="match status" value="1"/>
</dbReference>
<evidence type="ECO:0000256" key="3">
    <source>
        <dbReference type="ARBA" id="ARBA00007063"/>
    </source>
</evidence>
<evidence type="ECO:0000256" key="6">
    <source>
        <dbReference type="ARBA" id="ARBA00022692"/>
    </source>
</evidence>
<evidence type="ECO:0000313" key="16">
    <source>
        <dbReference type="Proteomes" id="UP001516400"/>
    </source>
</evidence>
<feature type="transmembrane region" description="Helical" evidence="12">
    <location>
        <begin position="139"/>
        <end position="154"/>
    </location>
</feature>
<dbReference type="PANTHER" id="PTHR22760">
    <property type="entry name" value="GLYCOSYLTRANSFERASE"/>
    <property type="match status" value="1"/>
</dbReference>
<feature type="transmembrane region" description="Helical" evidence="12">
    <location>
        <begin position="301"/>
        <end position="321"/>
    </location>
</feature>
<comment type="function">
    <text evidence="10">Mannosyltransferase that operates in the biosynthetic pathway of dolichol-linked oligosaccharides, the glycan precursors employed in protein asparagine (N)-glycosylation. The assembly of dolichol-linked oligosaccharides begins on the cytosolic side of the endoplasmic reticulum membrane and finishes in its lumen. The sequential addition of sugars to dolichol pyrophosphate produces dolichol-linked oligosaccharides containing fourteen sugars, including two GlcNAcs, nine mannoses and three glucoses. Once assembled, the oligosaccharide is transferred from the lipid to nascent proteins by oligosaccharyltransferases. In the lumen of the endoplasmic reticulum, adds the eighth mannose residue in an alpha-1,6 linkage onto Man(7)GlcNAc(2)-PP-dolichol to produce Man(8)GlcNAc(2)-PP-dolichol.</text>
</comment>
<evidence type="ECO:0000256" key="14">
    <source>
        <dbReference type="SAM" id="MobiDB-lite"/>
    </source>
</evidence>
<name>A0ABD2PEE3_9CUCU</name>
<keyword evidence="9 12" id="KW-0472">Membrane</keyword>
<feature type="transmembrane region" description="Helical" evidence="12">
    <location>
        <begin position="250"/>
        <end position="273"/>
    </location>
</feature>
<keyword evidence="5" id="KW-0808">Transferase</keyword>
<evidence type="ECO:0000256" key="12">
    <source>
        <dbReference type="RuleBase" id="RU363075"/>
    </source>
</evidence>
<feature type="transmembrane region" description="Helical" evidence="12">
    <location>
        <begin position="280"/>
        <end position="295"/>
    </location>
</feature>
<dbReference type="AlphaFoldDB" id="A0ABD2PEE3"/>
<evidence type="ECO:0000256" key="1">
    <source>
        <dbReference type="ARBA" id="ARBA00004477"/>
    </source>
</evidence>
<evidence type="ECO:0000256" key="11">
    <source>
        <dbReference type="ARBA" id="ARBA00048899"/>
    </source>
</evidence>
<dbReference type="EC" id="2.4.1.-" evidence="12"/>
<evidence type="ECO:0000256" key="4">
    <source>
        <dbReference type="ARBA" id="ARBA00022676"/>
    </source>
</evidence>
<dbReference type="Proteomes" id="UP001516400">
    <property type="component" value="Unassembled WGS sequence"/>
</dbReference>
<dbReference type="GO" id="GO:0052917">
    <property type="term" value="F:dol-P-Man:Man(7)GlcNAc(2)-PP-Dol alpha-1,6-mannosyltransferase activity"/>
    <property type="evidence" value="ECO:0007669"/>
    <property type="project" value="UniProtKB-EC"/>
</dbReference>
<gene>
    <name evidence="15" type="ORF">HHI36_003691</name>
</gene>
<evidence type="ECO:0000256" key="10">
    <source>
        <dbReference type="ARBA" id="ARBA00044721"/>
    </source>
</evidence>
<feature type="transmembrane region" description="Helical" evidence="12">
    <location>
        <begin position="328"/>
        <end position="352"/>
    </location>
</feature>
<keyword evidence="16" id="KW-1185">Reference proteome</keyword>
<sequence>MLQIMSIIAAAHLVYCPFTKVEESFNLQAMHDILYYRLNLTLYDHHEFPGVVPRTFIGPLFVSTLASPIVFIFQILNLSKFWSQYIVRGVLALCVLVSFNILSKTLEKLFGRKWLQWYVAVVVTQSHFMFYLSRPLPNIFALPLVLLALNSWLKNENRNFLLFSGAAVIIFRAELVLFLGILLLYDLYYKRMSLKQLFQIGIPAGLGFLVVSVVIDSIFWNRPLWPEGEVLWFNTILNKSSEYGTSPFLWYFYSAIPRGMAASLFFLPLGVFLDERVRKIVTPAILFVLLFSFLPHKELRFIIYVFPVLNIPVATACYRLWENRRKSLFQYLLSVGVVTHIGINVIFTLFLLCISGTNYPGGAAISHLHRLARDEPYVNVHISNLAAQTGVSRFTQINDSWTYSKTENLLPGNQQMYEYTHIIAEAKSKFSSNLKPYTFTHDIIDTIEAFHQVSFNYMTIPPVKIRTKPVLFILKRKENFEDLMQMRNFLGDDKWKDEAVKQSEFPEEEHLEDGIDEILSDEVSENIPQTSGELMKEETEISDSQEYEKNEEEENILEDVSPEVVKEVSPKSFKPKKETEVSKSMKPTEEIPIKSSLIKKKKEETAIESEEIDDIASVRINELKLEAQVLYKKKKLHEKLHNKILDEDRIKVITVEIQPDESVKLGEKNDLQRVGTMLESETQDESIETPIEKGRIIKNSKKNEINRKNKIIIDAKKDFEIEEAEKVKSEMKEESSETPIEKEKIIKFTKKIEDNRKNNKIDTNEILSVKTDSVFKTKIDETESVAQEKNSHDNKQQVKRNLKKLIQKYRRKKVDDEIKTAKDEKEEVEKMLEVDYDKQKGEIHKIQTQIMQIIESNLNIANKDLIKEKIQKTIIDELTKMIDEKIVKKTGKQSSAKDNVRTKKLFEAIEKRKPKEMSVVVQKEETLGREGEEYEVHKLDREGKIKEAQAKIEDIMNIIDEIVDSVEIHNS</sequence>
<feature type="compositionally biased region" description="Acidic residues" evidence="14">
    <location>
        <begin position="540"/>
        <end position="556"/>
    </location>
</feature>
<comment type="subcellular location">
    <subcellularLocation>
        <location evidence="1 12">Endoplasmic reticulum membrane</location>
        <topology evidence="1 12">Multi-pass membrane protein</topology>
    </subcellularLocation>
</comment>
<reference evidence="15 16" key="1">
    <citation type="journal article" date="2021" name="BMC Biol.">
        <title>Horizontally acquired antibacterial genes associated with adaptive radiation of ladybird beetles.</title>
        <authorList>
            <person name="Li H.S."/>
            <person name="Tang X.F."/>
            <person name="Huang Y.H."/>
            <person name="Xu Z.Y."/>
            <person name="Chen M.L."/>
            <person name="Du X.Y."/>
            <person name="Qiu B.Y."/>
            <person name="Chen P.T."/>
            <person name="Zhang W."/>
            <person name="Slipinski A."/>
            <person name="Escalona H.E."/>
            <person name="Waterhouse R.M."/>
            <person name="Zwick A."/>
            <person name="Pang H."/>
        </authorList>
    </citation>
    <scope>NUCLEOTIDE SEQUENCE [LARGE SCALE GENOMIC DNA]</scope>
    <source>
        <strain evidence="15">SYSU2018</strain>
    </source>
</reference>
<feature type="transmembrane region" description="Helical" evidence="12">
    <location>
        <begin position="56"/>
        <end position="78"/>
    </location>
</feature>
<evidence type="ECO:0000256" key="13">
    <source>
        <dbReference type="SAM" id="Coils"/>
    </source>
</evidence>
<dbReference type="PANTHER" id="PTHR22760:SF1">
    <property type="entry name" value="DOL-P-MAN:MAN(7)GLCNAC(2)-PP-DOL ALPHA-1,6-MANNOSYLTRANSFERASE"/>
    <property type="match status" value="1"/>
</dbReference>
<dbReference type="GO" id="GO:0005789">
    <property type="term" value="C:endoplasmic reticulum membrane"/>
    <property type="evidence" value="ECO:0007669"/>
    <property type="project" value="UniProtKB-SubCell"/>
</dbReference>
<keyword evidence="7 12" id="KW-0256">Endoplasmic reticulum</keyword>